<dbReference type="PANTHER" id="PTHR35788:SF1">
    <property type="entry name" value="EXPORTED PROTEIN"/>
    <property type="match status" value="1"/>
</dbReference>
<dbReference type="RefSeq" id="WP_386049665.1">
    <property type="nucleotide sequence ID" value="NZ_JBHUIO010000019.1"/>
</dbReference>
<dbReference type="Pfam" id="PF04294">
    <property type="entry name" value="VanW"/>
    <property type="match status" value="1"/>
</dbReference>
<dbReference type="EMBL" id="JBHUIO010000019">
    <property type="protein sequence ID" value="MFD2172279.1"/>
    <property type="molecule type" value="Genomic_DNA"/>
</dbReference>
<evidence type="ECO:0000313" key="1">
    <source>
        <dbReference type="EMBL" id="MFD2172279.1"/>
    </source>
</evidence>
<sequence>MSTLAIGLCGVLVAGGVMWKAGSFAKSVVQPAEAAANTPTVLPPKRPLPIAAEYERFVPEGTAVANRDDNLPQRDLNAQYRSYLDSLPAQRGEVIATYKTSLAGNDAEGRVKNIQLANSKLNGMLLLPGEELSFNGALGDSNDPSAGWQLATVIVGKKFEQGYGGGICQVSSTLYNAVKQAGLAITERHTHSLPVGYVLPGNDATVSFPELDLKFVNSLGAPVRVEAKIAGGQVITSLHRLPEFNYEQK</sequence>
<gene>
    <name evidence="1" type="ORF">ACFSOY_20225</name>
</gene>
<dbReference type="InterPro" id="IPR052913">
    <property type="entry name" value="Glycopeptide_resist_protein"/>
</dbReference>
<comment type="caution">
    <text evidence="1">The sequence shown here is derived from an EMBL/GenBank/DDBJ whole genome shotgun (WGS) entry which is preliminary data.</text>
</comment>
<proteinExistence type="predicted"/>
<accession>A0ABW5A2Y4</accession>
<organism evidence="1 2">
    <name type="scientific">Tumebacillus lipolyticus</name>
    <dbReference type="NCBI Taxonomy" id="1280370"/>
    <lineage>
        <taxon>Bacteria</taxon>
        <taxon>Bacillati</taxon>
        <taxon>Bacillota</taxon>
        <taxon>Bacilli</taxon>
        <taxon>Bacillales</taxon>
        <taxon>Alicyclobacillaceae</taxon>
        <taxon>Tumebacillus</taxon>
    </lineage>
</organism>
<dbReference type="InterPro" id="IPR007391">
    <property type="entry name" value="Vancomycin_resist_VanW"/>
</dbReference>
<dbReference type="Proteomes" id="UP001597343">
    <property type="component" value="Unassembled WGS sequence"/>
</dbReference>
<protein>
    <submittedName>
        <fullName evidence="1">VanW family protein</fullName>
    </submittedName>
</protein>
<evidence type="ECO:0000313" key="2">
    <source>
        <dbReference type="Proteomes" id="UP001597343"/>
    </source>
</evidence>
<name>A0ABW5A2Y4_9BACL</name>
<reference evidence="2" key="1">
    <citation type="journal article" date="2019" name="Int. J. Syst. Evol. Microbiol.">
        <title>The Global Catalogue of Microorganisms (GCM) 10K type strain sequencing project: providing services to taxonomists for standard genome sequencing and annotation.</title>
        <authorList>
            <consortium name="The Broad Institute Genomics Platform"/>
            <consortium name="The Broad Institute Genome Sequencing Center for Infectious Disease"/>
            <person name="Wu L."/>
            <person name="Ma J."/>
        </authorList>
    </citation>
    <scope>NUCLEOTIDE SEQUENCE [LARGE SCALE GENOMIC DNA]</scope>
    <source>
        <strain evidence="2">CGMCC 1.13574</strain>
    </source>
</reference>
<dbReference type="PANTHER" id="PTHR35788">
    <property type="entry name" value="EXPORTED PROTEIN-RELATED"/>
    <property type="match status" value="1"/>
</dbReference>
<keyword evidence="2" id="KW-1185">Reference proteome</keyword>